<reference evidence="1" key="1">
    <citation type="journal article" date="2019" name="Sci. Rep.">
        <title>Draft genome of Tanacetum cinerariifolium, the natural source of mosquito coil.</title>
        <authorList>
            <person name="Yamashiro T."/>
            <person name="Shiraishi A."/>
            <person name="Satake H."/>
            <person name="Nakayama K."/>
        </authorList>
    </citation>
    <scope>NUCLEOTIDE SEQUENCE</scope>
</reference>
<sequence length="106" mass="11230">GSLTERLERDPQVREVIPMGGGRFNTAFVEVLARRPDVAFAIPRTRQIAATADLSIPAQARVLGVEMIPTATGDPLLGQVTAPTGLDRVALSQTAAEKLRAKPGDV</sequence>
<feature type="non-terminal residue" evidence="1">
    <location>
        <position position="106"/>
    </location>
</feature>
<name>A0A699X348_TANCI</name>
<dbReference type="AlphaFoldDB" id="A0A699X348"/>
<comment type="caution">
    <text evidence="1">The sequence shown here is derived from an EMBL/GenBank/DDBJ whole genome shotgun (WGS) entry which is preliminary data.</text>
</comment>
<protein>
    <submittedName>
        <fullName evidence="1">Uncharacterized protein</fullName>
    </submittedName>
</protein>
<dbReference type="EMBL" id="BKCJ011780640">
    <property type="protein sequence ID" value="GFD52306.1"/>
    <property type="molecule type" value="Genomic_DNA"/>
</dbReference>
<gene>
    <name evidence="1" type="ORF">Tci_924275</name>
</gene>
<accession>A0A699X348</accession>
<proteinExistence type="predicted"/>
<organism evidence="1">
    <name type="scientific">Tanacetum cinerariifolium</name>
    <name type="common">Dalmatian daisy</name>
    <name type="synonym">Chrysanthemum cinerariifolium</name>
    <dbReference type="NCBI Taxonomy" id="118510"/>
    <lineage>
        <taxon>Eukaryota</taxon>
        <taxon>Viridiplantae</taxon>
        <taxon>Streptophyta</taxon>
        <taxon>Embryophyta</taxon>
        <taxon>Tracheophyta</taxon>
        <taxon>Spermatophyta</taxon>
        <taxon>Magnoliopsida</taxon>
        <taxon>eudicotyledons</taxon>
        <taxon>Gunneridae</taxon>
        <taxon>Pentapetalae</taxon>
        <taxon>asterids</taxon>
        <taxon>campanulids</taxon>
        <taxon>Asterales</taxon>
        <taxon>Asteraceae</taxon>
        <taxon>Asteroideae</taxon>
        <taxon>Anthemideae</taxon>
        <taxon>Anthemidinae</taxon>
        <taxon>Tanacetum</taxon>
    </lineage>
</organism>
<evidence type="ECO:0000313" key="1">
    <source>
        <dbReference type="EMBL" id="GFD52306.1"/>
    </source>
</evidence>
<feature type="non-terminal residue" evidence="1">
    <location>
        <position position="1"/>
    </location>
</feature>